<feature type="compositionally biased region" description="Basic and acidic residues" evidence="1">
    <location>
        <begin position="97"/>
        <end position="106"/>
    </location>
</feature>
<feature type="region of interest" description="Disordered" evidence="1">
    <location>
        <begin position="90"/>
        <end position="113"/>
    </location>
</feature>
<dbReference type="EMBL" id="GISG01143930">
    <property type="protein sequence ID" value="MBA4645877.1"/>
    <property type="molecule type" value="Transcribed_RNA"/>
</dbReference>
<reference evidence="2" key="1">
    <citation type="journal article" date="2013" name="J. Plant Res.">
        <title>Effect of fungi and light on seed germination of three Opuntia species from semiarid lands of central Mexico.</title>
        <authorList>
            <person name="Delgado-Sanchez P."/>
            <person name="Jimenez-Bremont J.F."/>
            <person name="Guerrero-Gonzalez Mde L."/>
            <person name="Flores J."/>
        </authorList>
    </citation>
    <scope>NUCLEOTIDE SEQUENCE</scope>
    <source>
        <tissue evidence="2">Cladode</tissue>
    </source>
</reference>
<name>A0A7C8ZM07_OPUST</name>
<organism evidence="2">
    <name type="scientific">Opuntia streptacantha</name>
    <name type="common">Prickly pear cactus</name>
    <name type="synonym">Opuntia cardona</name>
    <dbReference type="NCBI Taxonomy" id="393608"/>
    <lineage>
        <taxon>Eukaryota</taxon>
        <taxon>Viridiplantae</taxon>
        <taxon>Streptophyta</taxon>
        <taxon>Embryophyta</taxon>
        <taxon>Tracheophyta</taxon>
        <taxon>Spermatophyta</taxon>
        <taxon>Magnoliopsida</taxon>
        <taxon>eudicotyledons</taxon>
        <taxon>Gunneridae</taxon>
        <taxon>Pentapetalae</taxon>
        <taxon>Caryophyllales</taxon>
        <taxon>Cactineae</taxon>
        <taxon>Cactaceae</taxon>
        <taxon>Opuntioideae</taxon>
        <taxon>Opuntia</taxon>
    </lineage>
</organism>
<protein>
    <submittedName>
        <fullName evidence="2">Uncharacterized protein</fullName>
    </submittedName>
</protein>
<reference evidence="2" key="2">
    <citation type="submission" date="2020-07" db="EMBL/GenBank/DDBJ databases">
        <authorList>
            <person name="Vera ALvarez R."/>
            <person name="Arias-Moreno D.M."/>
            <person name="Jimenez-Jacinto V."/>
            <person name="Jimenez-Bremont J.F."/>
            <person name="Swaminathan K."/>
            <person name="Moose S.P."/>
            <person name="Guerrero-Gonzalez M.L."/>
            <person name="Marino-Ramirez L."/>
            <person name="Landsman D."/>
            <person name="Rodriguez-Kessler M."/>
            <person name="Delgado-Sanchez P."/>
        </authorList>
    </citation>
    <scope>NUCLEOTIDE SEQUENCE</scope>
    <source>
        <tissue evidence="2">Cladode</tissue>
    </source>
</reference>
<evidence type="ECO:0000256" key="1">
    <source>
        <dbReference type="SAM" id="MobiDB-lite"/>
    </source>
</evidence>
<accession>A0A7C8ZM07</accession>
<proteinExistence type="predicted"/>
<evidence type="ECO:0000313" key="2">
    <source>
        <dbReference type="EMBL" id="MBA4645877.1"/>
    </source>
</evidence>
<dbReference type="AlphaFoldDB" id="A0A7C8ZM07"/>
<sequence length="113" mass="12902">MGPYPPGSRRLLLGLYPDMERDPRYEPNLARQALDRGVYLAIDPCVLTLRAQSAPSRRSDDNRLRLGPDRSALEQYLHTLPHKSVEELSNKGCSRACESENKDAPRYRPLLRL</sequence>